<dbReference type="InterPro" id="IPR007016">
    <property type="entry name" value="O-antigen_ligase-rel_domated"/>
</dbReference>
<organism evidence="7 8">
    <name type="scientific">Erwinia typographi</name>
    <dbReference type="NCBI Taxonomy" id="371042"/>
    <lineage>
        <taxon>Bacteria</taxon>
        <taxon>Pseudomonadati</taxon>
        <taxon>Pseudomonadota</taxon>
        <taxon>Gammaproteobacteria</taxon>
        <taxon>Enterobacterales</taxon>
        <taxon>Erwiniaceae</taxon>
        <taxon>Erwinia</taxon>
    </lineage>
</organism>
<reference evidence="7 8" key="1">
    <citation type="submission" date="2014-10" db="EMBL/GenBank/DDBJ databases">
        <title>Genome sequence of Erwinia typographi M043b.</title>
        <authorList>
            <person name="Chan K.-G."/>
            <person name="Tan W.-S."/>
        </authorList>
    </citation>
    <scope>NUCLEOTIDE SEQUENCE [LARGE SCALE GENOMIC DNA]</scope>
    <source>
        <strain evidence="7 8">M043b</strain>
    </source>
</reference>
<name>A0A0A4AC86_9GAMM</name>
<evidence type="ECO:0000256" key="5">
    <source>
        <dbReference type="SAM" id="Phobius"/>
    </source>
</evidence>
<protein>
    <submittedName>
        <fullName evidence="7">Polymerase</fullName>
    </submittedName>
</protein>
<accession>A0A0A4AC86</accession>
<dbReference type="OrthoDB" id="8534453at2"/>
<dbReference type="RefSeq" id="WP_034888505.1">
    <property type="nucleotide sequence ID" value="NZ_JRUQ01000016.1"/>
</dbReference>
<dbReference type="Proteomes" id="UP000030351">
    <property type="component" value="Unassembled WGS sequence"/>
</dbReference>
<dbReference type="eggNOG" id="COG3307">
    <property type="taxonomic scope" value="Bacteria"/>
</dbReference>
<feature type="transmembrane region" description="Helical" evidence="5">
    <location>
        <begin position="95"/>
        <end position="110"/>
    </location>
</feature>
<evidence type="ECO:0000256" key="3">
    <source>
        <dbReference type="ARBA" id="ARBA00022989"/>
    </source>
</evidence>
<comment type="caution">
    <text evidence="7">The sequence shown here is derived from an EMBL/GenBank/DDBJ whole genome shotgun (WGS) entry which is preliminary data.</text>
</comment>
<dbReference type="PANTHER" id="PTHR37422:SF13">
    <property type="entry name" value="LIPOPOLYSACCHARIDE BIOSYNTHESIS PROTEIN PA4999-RELATED"/>
    <property type="match status" value="1"/>
</dbReference>
<dbReference type="GO" id="GO:0016020">
    <property type="term" value="C:membrane"/>
    <property type="evidence" value="ECO:0007669"/>
    <property type="project" value="UniProtKB-SubCell"/>
</dbReference>
<feature type="transmembrane region" description="Helical" evidence="5">
    <location>
        <begin position="65"/>
        <end position="83"/>
    </location>
</feature>
<feature type="transmembrane region" description="Helical" evidence="5">
    <location>
        <begin position="34"/>
        <end position="53"/>
    </location>
</feature>
<feature type="transmembrane region" description="Helical" evidence="5">
    <location>
        <begin position="12"/>
        <end position="28"/>
    </location>
</feature>
<keyword evidence="3 5" id="KW-1133">Transmembrane helix</keyword>
<dbReference type="InterPro" id="IPR051533">
    <property type="entry name" value="WaaL-like"/>
</dbReference>
<gene>
    <name evidence="7" type="ORF">NG99_03625</name>
</gene>
<feature type="transmembrane region" description="Helical" evidence="5">
    <location>
        <begin position="302"/>
        <end position="321"/>
    </location>
</feature>
<evidence type="ECO:0000256" key="2">
    <source>
        <dbReference type="ARBA" id="ARBA00022692"/>
    </source>
</evidence>
<feature type="transmembrane region" description="Helical" evidence="5">
    <location>
        <begin position="224"/>
        <end position="243"/>
    </location>
</feature>
<evidence type="ECO:0000256" key="1">
    <source>
        <dbReference type="ARBA" id="ARBA00004141"/>
    </source>
</evidence>
<feature type="domain" description="O-antigen ligase-related" evidence="6">
    <location>
        <begin position="190"/>
        <end position="319"/>
    </location>
</feature>
<evidence type="ECO:0000313" key="7">
    <source>
        <dbReference type="EMBL" id="KGT95433.1"/>
    </source>
</evidence>
<proteinExistence type="predicted"/>
<evidence type="ECO:0000259" key="6">
    <source>
        <dbReference type="Pfam" id="PF04932"/>
    </source>
</evidence>
<keyword evidence="8" id="KW-1185">Reference proteome</keyword>
<sequence length="386" mass="43562">MISSNNIKRANVAFFLAFLFFSAIFCGYTKVNNLFHISLLLFTISLIFIPESRKTFILDRERKKGFIYVALFLVYFSFSNLWGSKPSNIESSLTHSFYLFLFLGMMTTMLDSEKRYYVLLSSIAGILILSLYCLIFEYHSIVVERIVSNHHPGPENVIDLSGYAAIGVILSFMALKEKGNRAILLVVPVFFGVIAISQSRGPIIALALSLLITLPFRKINKKHFLYAAVTAGGLSALLLDSVMGEQIIQRFSELYTQSFLRLSIWEHTLQLVAEAPFFGHGFDYHLEFTNYSGEHIRTTHSLYLGTLLKGGIVGLALLLLVLGHGLKNLIGSAREGNQFELALFIFMLIFYLSQGIFAIGNPTEYWYLFWFPLAFSLAGKRINKVA</sequence>
<feature type="transmembrane region" description="Helical" evidence="5">
    <location>
        <begin position="117"/>
        <end position="137"/>
    </location>
</feature>
<dbReference type="Pfam" id="PF04932">
    <property type="entry name" value="Wzy_C"/>
    <property type="match status" value="1"/>
</dbReference>
<dbReference type="PANTHER" id="PTHR37422">
    <property type="entry name" value="TEICHURONIC ACID BIOSYNTHESIS PROTEIN TUAE"/>
    <property type="match status" value="1"/>
</dbReference>
<feature type="transmembrane region" description="Helical" evidence="5">
    <location>
        <begin position="157"/>
        <end position="175"/>
    </location>
</feature>
<dbReference type="STRING" id="371042.NG99_03625"/>
<dbReference type="AlphaFoldDB" id="A0A0A4AC86"/>
<feature type="transmembrane region" description="Helical" evidence="5">
    <location>
        <begin position="341"/>
        <end position="359"/>
    </location>
</feature>
<comment type="subcellular location">
    <subcellularLocation>
        <location evidence="1">Membrane</location>
        <topology evidence="1">Multi-pass membrane protein</topology>
    </subcellularLocation>
</comment>
<keyword evidence="2 5" id="KW-0812">Transmembrane</keyword>
<evidence type="ECO:0000256" key="4">
    <source>
        <dbReference type="ARBA" id="ARBA00023136"/>
    </source>
</evidence>
<evidence type="ECO:0000313" key="8">
    <source>
        <dbReference type="Proteomes" id="UP000030351"/>
    </source>
</evidence>
<keyword evidence="4 5" id="KW-0472">Membrane</keyword>
<feature type="transmembrane region" description="Helical" evidence="5">
    <location>
        <begin position="182"/>
        <end position="212"/>
    </location>
</feature>
<dbReference type="EMBL" id="JRUQ01000016">
    <property type="protein sequence ID" value="KGT95433.1"/>
    <property type="molecule type" value="Genomic_DNA"/>
</dbReference>